<dbReference type="InterPro" id="IPR000387">
    <property type="entry name" value="Tyr_Pase_dom"/>
</dbReference>
<dbReference type="FunFam" id="3.90.190.10:FF:000064">
    <property type="entry name" value="RNA/RNP complex-1-interacting phosphatase homolog"/>
    <property type="match status" value="1"/>
</dbReference>
<evidence type="ECO:0000256" key="5">
    <source>
        <dbReference type="ARBA" id="ARBA00022912"/>
    </source>
</evidence>
<feature type="region of interest" description="Disordered" evidence="12">
    <location>
        <begin position="276"/>
        <end position="377"/>
    </location>
</feature>
<evidence type="ECO:0000256" key="4">
    <source>
        <dbReference type="ARBA" id="ARBA00022884"/>
    </source>
</evidence>
<dbReference type="PROSITE" id="PS00383">
    <property type="entry name" value="TYR_PHOSPHATASE_1"/>
    <property type="match status" value="1"/>
</dbReference>
<dbReference type="Gene3D" id="3.90.190.10">
    <property type="entry name" value="Protein tyrosine phosphatase superfamily"/>
    <property type="match status" value="1"/>
</dbReference>
<evidence type="ECO:0000313" key="15">
    <source>
        <dbReference type="Ensembl" id="ENSORLP00000032778.1"/>
    </source>
</evidence>
<dbReference type="InterPro" id="IPR003595">
    <property type="entry name" value="Tyr_Pase_cat"/>
</dbReference>
<protein>
    <recommendedName>
        <fullName evidence="9">RNA/RNP complex-1-interacting phosphatase</fullName>
    </recommendedName>
    <alternativeName>
        <fullName evidence="10">Dual specificity protein phosphatase 11</fullName>
    </alternativeName>
    <alternativeName>
        <fullName evidence="11">Phosphatase that interacts with RNA/RNP complex 1</fullName>
    </alternativeName>
</protein>
<dbReference type="PANTHER" id="PTHR10367:SF9">
    <property type="entry name" value="DUAL-SPECIFICITY PHOSPHATASE 11 (RNA_RNP COMPLEX 1-INTERACTING)"/>
    <property type="match status" value="1"/>
</dbReference>
<keyword evidence="4" id="KW-0694">RNA-binding</keyword>
<evidence type="ECO:0000256" key="10">
    <source>
        <dbReference type="ARBA" id="ARBA00076572"/>
    </source>
</evidence>
<dbReference type="GO" id="GO:0003723">
    <property type="term" value="F:RNA binding"/>
    <property type="evidence" value="ECO:0007669"/>
    <property type="project" value="UniProtKB-KW"/>
</dbReference>
<reference evidence="15" key="2">
    <citation type="submission" date="2025-08" db="UniProtKB">
        <authorList>
            <consortium name="Ensembl"/>
        </authorList>
    </citation>
    <scope>IDENTIFICATION</scope>
    <source>
        <strain evidence="15">Hd-rR</strain>
    </source>
</reference>
<evidence type="ECO:0000256" key="11">
    <source>
        <dbReference type="ARBA" id="ARBA00080235"/>
    </source>
</evidence>
<dbReference type="InterPro" id="IPR000340">
    <property type="entry name" value="Dual-sp_phosphatase_cat-dom"/>
</dbReference>
<keyword evidence="5" id="KW-0904">Protein phosphatase</keyword>
<proteinExistence type="inferred from homology"/>
<dbReference type="SUPFAM" id="SSF52799">
    <property type="entry name" value="(Phosphotyrosine protein) phosphatases II"/>
    <property type="match status" value="1"/>
</dbReference>
<evidence type="ECO:0000256" key="8">
    <source>
        <dbReference type="ARBA" id="ARBA00065987"/>
    </source>
</evidence>
<dbReference type="Proteomes" id="UP000001038">
    <property type="component" value="Chromosome 12"/>
</dbReference>
<evidence type="ECO:0000256" key="6">
    <source>
        <dbReference type="ARBA" id="ARBA00023242"/>
    </source>
</evidence>
<dbReference type="GeneTree" id="ENSGT00940000155847"/>
<organism evidence="15 16">
    <name type="scientific">Oryzias latipes</name>
    <name type="common">Japanese rice fish</name>
    <name type="synonym">Japanese killifish</name>
    <dbReference type="NCBI Taxonomy" id="8090"/>
    <lineage>
        <taxon>Eukaryota</taxon>
        <taxon>Metazoa</taxon>
        <taxon>Chordata</taxon>
        <taxon>Craniata</taxon>
        <taxon>Vertebrata</taxon>
        <taxon>Euteleostomi</taxon>
        <taxon>Actinopterygii</taxon>
        <taxon>Neopterygii</taxon>
        <taxon>Teleostei</taxon>
        <taxon>Neoteleostei</taxon>
        <taxon>Acanthomorphata</taxon>
        <taxon>Ovalentaria</taxon>
        <taxon>Atherinomorphae</taxon>
        <taxon>Beloniformes</taxon>
        <taxon>Adrianichthyidae</taxon>
        <taxon>Oryziinae</taxon>
        <taxon>Oryzias</taxon>
    </lineage>
</organism>
<feature type="region of interest" description="Disordered" evidence="12">
    <location>
        <begin position="1"/>
        <end position="21"/>
    </location>
</feature>
<evidence type="ECO:0000256" key="2">
    <source>
        <dbReference type="ARBA" id="ARBA00008601"/>
    </source>
</evidence>
<dbReference type="InterPro" id="IPR016130">
    <property type="entry name" value="Tyr_Pase_AS"/>
</dbReference>
<dbReference type="Ensembl" id="ENSORLT00000036589.1">
    <property type="protein sequence ID" value="ENSORLP00000032778.1"/>
    <property type="gene ID" value="ENSORLG00000023976.1"/>
</dbReference>
<gene>
    <name evidence="15" type="primary">dusp11</name>
</gene>
<dbReference type="Pfam" id="PF00782">
    <property type="entry name" value="DSPc"/>
    <property type="match status" value="1"/>
</dbReference>
<dbReference type="FunCoup" id="A0A3B3HM38">
    <property type="interactions" value="556"/>
</dbReference>
<feature type="compositionally biased region" description="Pro residues" evidence="12">
    <location>
        <begin position="317"/>
        <end position="331"/>
    </location>
</feature>
<evidence type="ECO:0000259" key="13">
    <source>
        <dbReference type="PROSITE" id="PS50054"/>
    </source>
</evidence>
<evidence type="ECO:0000256" key="3">
    <source>
        <dbReference type="ARBA" id="ARBA00022801"/>
    </source>
</evidence>
<dbReference type="InParanoid" id="A0A3B3HM38"/>
<keyword evidence="6" id="KW-0539">Nucleus</keyword>
<dbReference type="CDD" id="cd17665">
    <property type="entry name" value="DSP_DUSP11"/>
    <property type="match status" value="1"/>
</dbReference>
<evidence type="ECO:0000256" key="1">
    <source>
        <dbReference type="ARBA" id="ARBA00004123"/>
    </source>
</evidence>
<evidence type="ECO:0000313" key="16">
    <source>
        <dbReference type="Proteomes" id="UP000001038"/>
    </source>
</evidence>
<reference evidence="15 16" key="1">
    <citation type="journal article" date="2007" name="Nature">
        <title>The medaka draft genome and insights into vertebrate genome evolution.</title>
        <authorList>
            <person name="Kasahara M."/>
            <person name="Naruse K."/>
            <person name="Sasaki S."/>
            <person name="Nakatani Y."/>
            <person name="Qu W."/>
            <person name="Ahsan B."/>
            <person name="Yamada T."/>
            <person name="Nagayasu Y."/>
            <person name="Doi K."/>
            <person name="Kasai Y."/>
            <person name="Jindo T."/>
            <person name="Kobayashi D."/>
            <person name="Shimada A."/>
            <person name="Toyoda A."/>
            <person name="Kuroki Y."/>
            <person name="Fujiyama A."/>
            <person name="Sasaki T."/>
            <person name="Shimizu A."/>
            <person name="Asakawa S."/>
            <person name="Shimizu N."/>
            <person name="Hashimoto S."/>
            <person name="Yang J."/>
            <person name="Lee Y."/>
            <person name="Matsushima K."/>
            <person name="Sugano S."/>
            <person name="Sakaizumi M."/>
            <person name="Narita T."/>
            <person name="Ohishi K."/>
            <person name="Haga S."/>
            <person name="Ohta F."/>
            <person name="Nomoto H."/>
            <person name="Nogata K."/>
            <person name="Morishita T."/>
            <person name="Endo T."/>
            <person name="Shin-I T."/>
            <person name="Takeda H."/>
            <person name="Morishita S."/>
            <person name="Kohara Y."/>
        </authorList>
    </citation>
    <scope>NUCLEOTIDE SEQUENCE [LARGE SCALE GENOMIC DNA]</scope>
    <source>
        <strain evidence="15 16">Hd-rR</strain>
    </source>
</reference>
<name>A0A3B3HM38_ORYLA</name>
<dbReference type="InterPro" id="IPR051029">
    <property type="entry name" value="mRNA_Capping_Enz/RNA_Phosphat"/>
</dbReference>
<dbReference type="Bgee" id="ENSORLG00000023976">
    <property type="expression patterns" value="Expressed in blastula and 14 other cell types or tissues"/>
</dbReference>
<dbReference type="InterPro" id="IPR029021">
    <property type="entry name" value="Prot-tyrosine_phosphatase-like"/>
</dbReference>
<dbReference type="AlphaFoldDB" id="A0A3B3HM38"/>
<evidence type="ECO:0000256" key="7">
    <source>
        <dbReference type="ARBA" id="ARBA00054725"/>
    </source>
</evidence>
<dbReference type="GO" id="GO:0004651">
    <property type="term" value="F:polynucleotide 5'-phosphatase activity"/>
    <property type="evidence" value="ECO:0000318"/>
    <property type="project" value="GO_Central"/>
</dbReference>
<sequence>MSHALHQTRSSGHLRGTQQNLSGSLNLAEPEFWRGSVRWKVPVPDVHLQERLCVLRWLDYTAVGRRLQGTRFIAFKVPLKQALTRMLPRSSVFGPWELLDAVSRDRQELGLIIDLTFTSRYYDLQDLPASLMFVKIFTAGHQVPSDGTILSFKRAVNNFLRDNQDNDKLIGVHCTHGLNRTGYLICRYLIDVDGMDPAEAVKLFNSSRGHAIERQNYLKDLHRGPKRSNEGMEELEQEPMRGQAMSKPTPTPPPTCLAAASYRCFPPNVSPLLLPLRDRPNPGLPPPPLFQPYQWGGTPPQGDWTRPPRPETNRFRPFPPSGPAWSPPYGPPESRRWPAPQPHLQYSPSWAAGEEDWTPPGGRHSSREGWRQNGPKF</sequence>
<dbReference type="InterPro" id="IPR020422">
    <property type="entry name" value="TYR_PHOSPHATASE_DUAL_dom"/>
</dbReference>
<reference evidence="15" key="3">
    <citation type="submission" date="2025-09" db="UniProtKB">
        <authorList>
            <consortium name="Ensembl"/>
        </authorList>
    </citation>
    <scope>IDENTIFICATION</scope>
    <source>
        <strain evidence="15">Hd-rR</strain>
    </source>
</reference>
<evidence type="ECO:0000256" key="12">
    <source>
        <dbReference type="SAM" id="MobiDB-lite"/>
    </source>
</evidence>
<comment type="subcellular location">
    <subcellularLocation>
        <location evidence="1">Nucleus</location>
    </subcellularLocation>
</comment>
<dbReference type="GO" id="GO:0005634">
    <property type="term" value="C:nucleus"/>
    <property type="evidence" value="ECO:0007669"/>
    <property type="project" value="UniProtKB-SubCell"/>
</dbReference>
<keyword evidence="16" id="KW-1185">Reference proteome</keyword>
<accession>A0A3B3HM38</accession>
<comment type="similarity">
    <text evidence="2">Belongs to the protein-tyrosine phosphatase family. Non-receptor class dual specificity subfamily.</text>
</comment>
<keyword evidence="3" id="KW-0378">Hydrolase</keyword>
<dbReference type="SMART" id="SM00195">
    <property type="entry name" value="DSPc"/>
    <property type="match status" value="1"/>
</dbReference>
<feature type="domain" description="Tyrosine-protein phosphatase" evidence="13">
    <location>
        <begin position="81"/>
        <end position="230"/>
    </location>
</feature>
<dbReference type="PROSITE" id="PS50056">
    <property type="entry name" value="TYR_PHOSPHATASE_2"/>
    <property type="match status" value="1"/>
</dbReference>
<feature type="domain" description="Tyrosine specific protein phosphatases" evidence="14">
    <location>
        <begin position="150"/>
        <end position="219"/>
    </location>
</feature>
<dbReference type="PANTHER" id="PTHR10367">
    <property type="entry name" value="MRNA-CAPPING ENZYME"/>
    <property type="match status" value="1"/>
</dbReference>
<comment type="function">
    <text evidence="7">Possesses RNA 5'-triphosphatase and diphosphatase activities, but displays a poor protein-tyrosine phosphatase activity. In addition, has phosphatase activity with ATP, ADP and O-methylfluorescein phosphate (in vitro). Binds to RNA. May participate in nuclear mRNA metabolism.</text>
</comment>
<evidence type="ECO:0000256" key="9">
    <source>
        <dbReference type="ARBA" id="ARBA00068666"/>
    </source>
</evidence>
<dbReference type="STRING" id="8090.ENSORLP00000032778"/>
<dbReference type="PROSITE" id="PS50054">
    <property type="entry name" value="TYR_PHOSPHATASE_DUAL"/>
    <property type="match status" value="1"/>
</dbReference>
<feature type="region of interest" description="Disordered" evidence="12">
    <location>
        <begin position="222"/>
        <end position="253"/>
    </location>
</feature>
<comment type="subunit">
    <text evidence="8">Monomer. May interact with SFRS7 and SFRS9/SRP30C.</text>
</comment>
<dbReference type="SMART" id="SM00404">
    <property type="entry name" value="PTPc_motif"/>
    <property type="match status" value="1"/>
</dbReference>
<dbReference type="GO" id="GO:0004721">
    <property type="term" value="F:phosphoprotein phosphatase activity"/>
    <property type="evidence" value="ECO:0007669"/>
    <property type="project" value="UniProtKB-KW"/>
</dbReference>
<evidence type="ECO:0000259" key="14">
    <source>
        <dbReference type="PROSITE" id="PS50056"/>
    </source>
</evidence>